<evidence type="ECO:0000313" key="4">
    <source>
        <dbReference type="EMBL" id="OXV09594.1"/>
    </source>
</evidence>
<reference evidence="4 5" key="1">
    <citation type="journal article" date="2015" name="Environ. Microbiol.">
        <title>Metagenome sequence of Elaphomyces granulatus from sporocarp tissue reveals Ascomycota ectomycorrhizal fingerprints of genome expansion and a Proteobacteria-rich microbiome.</title>
        <authorList>
            <person name="Quandt C.A."/>
            <person name="Kohler A."/>
            <person name="Hesse C.N."/>
            <person name="Sharpton T.J."/>
            <person name="Martin F."/>
            <person name="Spatafora J.W."/>
        </authorList>
    </citation>
    <scope>NUCLEOTIDE SEQUENCE [LARGE SCALE GENOMIC DNA]</scope>
    <source>
        <strain evidence="4 5">OSC145934</strain>
    </source>
</reference>
<dbReference type="OrthoDB" id="1274115at2759"/>
<dbReference type="PROSITE" id="PS00061">
    <property type="entry name" value="ADH_SHORT"/>
    <property type="match status" value="1"/>
</dbReference>
<dbReference type="PANTHER" id="PTHR43976:SF16">
    <property type="entry name" value="SHORT-CHAIN DEHYDROGENASE_REDUCTASE FAMILY PROTEIN"/>
    <property type="match status" value="1"/>
</dbReference>
<dbReference type="PRINTS" id="PR00081">
    <property type="entry name" value="GDHRDH"/>
</dbReference>
<proteinExistence type="inferred from homology"/>
<dbReference type="GO" id="GO:0016491">
    <property type="term" value="F:oxidoreductase activity"/>
    <property type="evidence" value="ECO:0007669"/>
    <property type="project" value="UniProtKB-KW"/>
</dbReference>
<dbReference type="InterPro" id="IPR002347">
    <property type="entry name" value="SDR_fam"/>
</dbReference>
<gene>
    <name evidence="4" type="ORF">Egran_02641</name>
</gene>
<evidence type="ECO:0000256" key="1">
    <source>
        <dbReference type="ARBA" id="ARBA00006484"/>
    </source>
</evidence>
<accession>A0A232LZU2</accession>
<dbReference type="InterPro" id="IPR051911">
    <property type="entry name" value="SDR_oxidoreductase"/>
</dbReference>
<comment type="caution">
    <text evidence="4">The sequence shown here is derived from an EMBL/GenBank/DDBJ whole genome shotgun (WGS) entry which is preliminary data.</text>
</comment>
<comment type="similarity">
    <text evidence="1">Belongs to the short-chain dehydrogenases/reductases (SDR) family.</text>
</comment>
<dbReference type="InterPro" id="IPR036291">
    <property type="entry name" value="NAD(P)-bd_dom_sf"/>
</dbReference>
<dbReference type="Pfam" id="PF00106">
    <property type="entry name" value="adh_short"/>
    <property type="match status" value="1"/>
</dbReference>
<dbReference type="SUPFAM" id="SSF51735">
    <property type="entry name" value="NAD(P)-binding Rossmann-fold domains"/>
    <property type="match status" value="1"/>
</dbReference>
<organism evidence="4 5">
    <name type="scientific">Elaphomyces granulatus</name>
    <dbReference type="NCBI Taxonomy" id="519963"/>
    <lineage>
        <taxon>Eukaryota</taxon>
        <taxon>Fungi</taxon>
        <taxon>Dikarya</taxon>
        <taxon>Ascomycota</taxon>
        <taxon>Pezizomycotina</taxon>
        <taxon>Eurotiomycetes</taxon>
        <taxon>Eurotiomycetidae</taxon>
        <taxon>Eurotiales</taxon>
        <taxon>Elaphomycetaceae</taxon>
        <taxon>Elaphomyces</taxon>
    </lineage>
</organism>
<evidence type="ECO:0000256" key="3">
    <source>
        <dbReference type="ARBA" id="ARBA00023002"/>
    </source>
</evidence>
<keyword evidence="5" id="KW-1185">Reference proteome</keyword>
<dbReference type="CDD" id="cd05374">
    <property type="entry name" value="17beta-HSD-like_SDR_c"/>
    <property type="match status" value="1"/>
</dbReference>
<keyword evidence="2" id="KW-0521">NADP</keyword>
<name>A0A232LZU2_9EURO</name>
<keyword evidence="3" id="KW-0560">Oxidoreductase</keyword>
<dbReference type="InterPro" id="IPR020904">
    <property type="entry name" value="Sc_DH/Rdtase_CS"/>
</dbReference>
<dbReference type="AlphaFoldDB" id="A0A232LZU2"/>
<evidence type="ECO:0000313" key="5">
    <source>
        <dbReference type="Proteomes" id="UP000243515"/>
    </source>
</evidence>
<dbReference type="Gene3D" id="3.40.50.720">
    <property type="entry name" value="NAD(P)-binding Rossmann-like Domain"/>
    <property type="match status" value="1"/>
</dbReference>
<dbReference type="Proteomes" id="UP000243515">
    <property type="component" value="Unassembled WGS sequence"/>
</dbReference>
<protein>
    <submittedName>
        <fullName evidence="4">Uncharacterized protein</fullName>
    </submittedName>
</protein>
<dbReference type="EMBL" id="NPHW01003431">
    <property type="protein sequence ID" value="OXV09594.1"/>
    <property type="molecule type" value="Genomic_DNA"/>
</dbReference>
<sequence>MTPVWFITAASSGFGHEIVLSALSRGHKVIATARTLRKIDDLKSAGADTMTLDITVPLPELQAIVRAVEKKYGRVDYLVNAAGYILEGCIEETTPEETYRQFNTNVFGALNIIRAFLPLLRTQPLPESGPRATIATFSSLGAWMGGPGCGLYVMSKASASMIAESLHPELSPFNIKVTAVEPGYFRTGFLKSDARVIAANHIDVYEDENTPAGQMKKILTAQNGQQLGDVKKGAKVLVDILTGTGVAEGKELPVRLILGSDCEAVIREKCNSTLGSLDEWGPIARLTDHS</sequence>
<dbReference type="PANTHER" id="PTHR43976">
    <property type="entry name" value="SHORT CHAIN DEHYDROGENASE"/>
    <property type="match status" value="1"/>
</dbReference>
<evidence type="ECO:0000256" key="2">
    <source>
        <dbReference type="ARBA" id="ARBA00022857"/>
    </source>
</evidence>